<name>A0A1A8WJY6_PLAOA</name>
<evidence type="ECO:0000256" key="1">
    <source>
        <dbReference type="SAM" id="Phobius"/>
    </source>
</evidence>
<keyword evidence="1" id="KW-0472">Membrane</keyword>
<feature type="transmembrane region" description="Helical" evidence="1">
    <location>
        <begin position="153"/>
        <end position="173"/>
    </location>
</feature>
<organism evidence="2 3">
    <name type="scientific">Plasmodium ovale curtisi</name>
    <dbReference type="NCBI Taxonomy" id="864141"/>
    <lineage>
        <taxon>Eukaryota</taxon>
        <taxon>Sar</taxon>
        <taxon>Alveolata</taxon>
        <taxon>Apicomplexa</taxon>
        <taxon>Aconoidasida</taxon>
        <taxon>Haemosporida</taxon>
        <taxon>Plasmodiidae</taxon>
        <taxon>Plasmodium</taxon>
        <taxon>Plasmodium (Plasmodium)</taxon>
    </lineage>
</organism>
<sequence length="200" mass="23083">MVNIIRSIQSLSASTSYELIESTITNFTKTINVYGYEKCYMFSSDQYSDAENKEEFDDYLENITYINRKLNEVNNIQYCTELKQYVQGDKEIYKQLYTSKPNLYSEIAKYYVLSSVDEYEKMIPQITCTSVANDDASAVSRGPGEETKLLDGYISIISISSLLGISILSYFLYNVRMHFVIKIKIGKGKFHYLILQIILL</sequence>
<proteinExistence type="predicted"/>
<reference evidence="3" key="1">
    <citation type="submission" date="2016-05" db="EMBL/GenBank/DDBJ databases">
        <authorList>
            <person name="Naeem Raeece"/>
        </authorList>
    </citation>
    <scope>NUCLEOTIDE SEQUENCE [LARGE SCALE GENOMIC DNA]</scope>
</reference>
<dbReference type="AlphaFoldDB" id="A0A1A8WJY6"/>
<keyword evidence="1" id="KW-0812">Transmembrane</keyword>
<keyword evidence="1" id="KW-1133">Transmembrane helix</keyword>
<evidence type="ECO:0008006" key="4">
    <source>
        <dbReference type="Google" id="ProtNLM"/>
    </source>
</evidence>
<evidence type="ECO:0000313" key="3">
    <source>
        <dbReference type="Proteomes" id="UP000078560"/>
    </source>
</evidence>
<protein>
    <recommendedName>
        <fullName evidence="4">PIR Superfamily Protein</fullName>
    </recommendedName>
</protein>
<dbReference type="Proteomes" id="UP000078560">
    <property type="component" value="Unassembled WGS sequence"/>
</dbReference>
<evidence type="ECO:0000313" key="2">
    <source>
        <dbReference type="EMBL" id="SBS93264.1"/>
    </source>
</evidence>
<gene>
    <name evidence="2" type="ORF">POVCU2_0080000</name>
</gene>
<dbReference type="EMBL" id="FLQU01001489">
    <property type="protein sequence ID" value="SBS93264.1"/>
    <property type="molecule type" value="Genomic_DNA"/>
</dbReference>
<accession>A0A1A8WJY6</accession>